<proteinExistence type="predicted"/>
<organism evidence="1 2">
    <name type="scientific">Clostridium carnis</name>
    <dbReference type="NCBI Taxonomy" id="1530"/>
    <lineage>
        <taxon>Bacteria</taxon>
        <taxon>Bacillati</taxon>
        <taxon>Bacillota</taxon>
        <taxon>Clostridia</taxon>
        <taxon>Eubacteriales</taxon>
        <taxon>Clostridiaceae</taxon>
        <taxon>Clostridium</taxon>
    </lineage>
</organism>
<evidence type="ECO:0000313" key="2">
    <source>
        <dbReference type="Proteomes" id="UP000277570"/>
    </source>
</evidence>
<dbReference type="Gene3D" id="3.30.565.10">
    <property type="entry name" value="Histidine kinase-like ATPase, C-terminal domain"/>
    <property type="match status" value="1"/>
</dbReference>
<keyword evidence="2" id="KW-1185">Reference proteome</keyword>
<comment type="caution">
    <text evidence="1">The sequence shown here is derived from an EMBL/GenBank/DDBJ whole genome shotgun (WGS) entry which is preliminary data.</text>
</comment>
<gene>
    <name evidence="1" type="ORF">NCTC10913_04239</name>
</gene>
<dbReference type="InterPro" id="IPR036890">
    <property type="entry name" value="HATPase_C_sf"/>
</dbReference>
<name>A0ABY6T064_9CLOT</name>
<sequence length="63" mass="6936">MFKGLAKQNLLFHQCIGELVDNAIAATVNDNKFDITIIFNDSGEEGFIDVYIVDKGNGMNLSI</sequence>
<reference evidence="1 2" key="1">
    <citation type="submission" date="2018-11" db="EMBL/GenBank/DDBJ databases">
        <authorList>
            <consortium name="Pathogen Informatics"/>
        </authorList>
    </citation>
    <scope>NUCLEOTIDE SEQUENCE [LARGE SCALE GENOMIC DNA]</scope>
    <source>
        <strain evidence="1 2">NCTC10913</strain>
    </source>
</reference>
<dbReference type="EMBL" id="UYIN01000021">
    <property type="protein sequence ID" value="VDG73861.1"/>
    <property type="molecule type" value="Genomic_DNA"/>
</dbReference>
<evidence type="ECO:0000313" key="1">
    <source>
        <dbReference type="EMBL" id="VDG73861.1"/>
    </source>
</evidence>
<dbReference type="RefSeq" id="WP_207668752.1">
    <property type="nucleotide sequence ID" value="NZ_UYIN01000021.1"/>
</dbReference>
<dbReference type="SUPFAM" id="SSF55874">
    <property type="entry name" value="ATPase domain of HSP90 chaperone/DNA topoisomerase II/histidine kinase"/>
    <property type="match status" value="1"/>
</dbReference>
<dbReference type="Proteomes" id="UP000277570">
    <property type="component" value="Unassembled WGS sequence"/>
</dbReference>
<protein>
    <submittedName>
        <fullName evidence="1">Uncharacterized protein</fullName>
    </submittedName>
</protein>
<accession>A0ABY6T064</accession>